<dbReference type="AlphaFoldDB" id="A0A6M4H5B2"/>
<dbReference type="NCBIfam" id="TIGR02802">
    <property type="entry name" value="Pal_lipo"/>
    <property type="match status" value="1"/>
</dbReference>
<dbReference type="PANTHER" id="PTHR30329:SF21">
    <property type="entry name" value="LIPOPROTEIN YIAD-RELATED"/>
    <property type="match status" value="1"/>
</dbReference>
<dbReference type="Proteomes" id="UP000503096">
    <property type="component" value="Chromosome"/>
</dbReference>
<evidence type="ECO:0000256" key="10">
    <source>
        <dbReference type="SAM" id="SignalP"/>
    </source>
</evidence>
<dbReference type="HAMAP" id="MF_02204">
    <property type="entry name" value="Pal"/>
    <property type="match status" value="1"/>
</dbReference>
<dbReference type="FunCoup" id="A0A6M4H5B2">
    <property type="interactions" value="117"/>
</dbReference>
<comment type="function">
    <text evidence="8">Part of the Tol-Pal system, which plays a role in outer membrane invagination during cell division and is important for maintaining outer membrane integrity.</text>
</comment>
<keyword evidence="7 8" id="KW-0131">Cell cycle</keyword>
<dbReference type="KEGG" id="upl:DSM104440_01268"/>
<accession>A0A6M4H5B2</accession>
<sequence length="177" mass="19269">MMKIALSIALAGLLTACASKDTKTDTPVADRSTAVAPTTTPNTSGTTTPATNPNIAGNPLRDPSNILSKRSVFFEFDSNAVKDEYRGMVQAHSKYMADKRDSKIRIEGNCDERGSREYNIALGQRRAESVKKVMTVLGVGEARIETVSYGEEKPMSPGHDEPAWSQNRRADIKYAGE</sequence>
<dbReference type="RefSeq" id="WP_171161219.1">
    <property type="nucleotide sequence ID" value="NZ_CP053073.1"/>
</dbReference>
<comment type="subcellular location">
    <subcellularLocation>
        <location evidence="8">Cell outer membrane</location>
        <topology evidence="8">Lipid-anchor</topology>
    </subcellularLocation>
</comment>
<feature type="region of interest" description="Disordered" evidence="9">
    <location>
        <begin position="148"/>
        <end position="177"/>
    </location>
</feature>
<dbReference type="CDD" id="cd07185">
    <property type="entry name" value="OmpA_C-like"/>
    <property type="match status" value="1"/>
</dbReference>
<evidence type="ECO:0000313" key="13">
    <source>
        <dbReference type="Proteomes" id="UP000503096"/>
    </source>
</evidence>
<proteinExistence type="inferred from homology"/>
<name>A0A6M4H5B2_9PROT</name>
<feature type="compositionally biased region" description="Low complexity" evidence="9">
    <location>
        <begin position="37"/>
        <end position="54"/>
    </location>
</feature>
<keyword evidence="2 8" id="KW-0732">Signal</keyword>
<dbReference type="InterPro" id="IPR036737">
    <property type="entry name" value="OmpA-like_sf"/>
</dbReference>
<dbReference type="PROSITE" id="PS51123">
    <property type="entry name" value="OMPA_2"/>
    <property type="match status" value="1"/>
</dbReference>
<dbReference type="InterPro" id="IPR006664">
    <property type="entry name" value="OMP_bac"/>
</dbReference>
<evidence type="ECO:0000256" key="9">
    <source>
        <dbReference type="SAM" id="MobiDB-lite"/>
    </source>
</evidence>
<feature type="signal peptide" evidence="10">
    <location>
        <begin position="1"/>
        <end position="18"/>
    </location>
</feature>
<dbReference type="GO" id="GO:0051301">
    <property type="term" value="P:cell division"/>
    <property type="evidence" value="ECO:0007669"/>
    <property type="project" value="UniProtKB-UniRule"/>
</dbReference>
<dbReference type="Pfam" id="PF00691">
    <property type="entry name" value="OmpA"/>
    <property type="match status" value="1"/>
</dbReference>
<feature type="region of interest" description="Disordered" evidence="9">
    <location>
        <begin position="21"/>
        <end position="61"/>
    </location>
</feature>
<comment type="similarity">
    <text evidence="8">Belongs to the Pal lipoprotein family.</text>
</comment>
<dbReference type="PROSITE" id="PS51257">
    <property type="entry name" value="PROKAR_LIPOPROTEIN"/>
    <property type="match status" value="1"/>
</dbReference>
<dbReference type="PRINTS" id="PR01021">
    <property type="entry name" value="OMPADOMAIN"/>
</dbReference>
<protein>
    <recommendedName>
        <fullName evidence="8">Peptidoglycan-associated lipoprotein</fullName>
        <shortName evidence="8">PAL</shortName>
    </recommendedName>
</protein>
<dbReference type="InterPro" id="IPR014169">
    <property type="entry name" value="Pal_lipo_C"/>
</dbReference>
<keyword evidence="6 8" id="KW-0449">Lipoprotein</keyword>
<evidence type="ECO:0000256" key="3">
    <source>
        <dbReference type="ARBA" id="ARBA00023136"/>
    </source>
</evidence>
<evidence type="ECO:0000313" key="12">
    <source>
        <dbReference type="EMBL" id="QJR14472.1"/>
    </source>
</evidence>
<dbReference type="GO" id="GO:0009279">
    <property type="term" value="C:cell outer membrane"/>
    <property type="evidence" value="ECO:0007669"/>
    <property type="project" value="UniProtKB-SubCell"/>
</dbReference>
<dbReference type="InterPro" id="IPR006665">
    <property type="entry name" value="OmpA-like"/>
</dbReference>
<keyword evidence="1 8" id="KW-0132">Cell division</keyword>
<dbReference type="Gene3D" id="3.30.1330.60">
    <property type="entry name" value="OmpA-like domain"/>
    <property type="match status" value="1"/>
</dbReference>
<evidence type="ECO:0000256" key="6">
    <source>
        <dbReference type="ARBA" id="ARBA00023288"/>
    </source>
</evidence>
<evidence type="ECO:0000256" key="5">
    <source>
        <dbReference type="ARBA" id="ARBA00023237"/>
    </source>
</evidence>
<feature type="compositionally biased region" description="Basic and acidic residues" evidence="9">
    <location>
        <begin position="150"/>
        <end position="177"/>
    </location>
</feature>
<evidence type="ECO:0000256" key="2">
    <source>
        <dbReference type="ARBA" id="ARBA00022729"/>
    </source>
</evidence>
<feature type="domain" description="OmpA-like" evidence="11">
    <location>
        <begin position="61"/>
        <end position="177"/>
    </location>
</feature>
<dbReference type="InParanoid" id="A0A6M4H5B2"/>
<dbReference type="InterPro" id="IPR039001">
    <property type="entry name" value="Pal"/>
</dbReference>
<keyword evidence="3 8" id="KW-0472">Membrane</keyword>
<dbReference type="SUPFAM" id="SSF103088">
    <property type="entry name" value="OmpA-like"/>
    <property type="match status" value="1"/>
</dbReference>
<dbReference type="PANTHER" id="PTHR30329">
    <property type="entry name" value="STATOR ELEMENT OF FLAGELLAR MOTOR COMPLEX"/>
    <property type="match status" value="1"/>
</dbReference>
<evidence type="ECO:0000256" key="7">
    <source>
        <dbReference type="ARBA" id="ARBA00023306"/>
    </source>
</evidence>
<evidence type="ECO:0000256" key="1">
    <source>
        <dbReference type="ARBA" id="ARBA00022618"/>
    </source>
</evidence>
<comment type="subunit">
    <text evidence="8">The Tol-Pal system is composed of five core proteins: the inner membrane proteins TolA, TolQ and TolR, the periplasmic protein TolB and the outer membrane protein Pal. They form a network linking the inner and outer membranes and the peptidoglycan layer.</text>
</comment>
<reference evidence="12 13" key="1">
    <citation type="submission" date="2020-04" db="EMBL/GenBank/DDBJ databases">
        <title>Usitatibacter rugosus gen. nov., sp. nov. and Usitatibacter palustris sp. nov., novel members of Usitatibacteraceae fam. nov. within the order Nitrosomonadales isolated from soil.</title>
        <authorList>
            <person name="Huber K.J."/>
            <person name="Neumann-Schaal M."/>
            <person name="Geppert A."/>
            <person name="Luckner M."/>
            <person name="Wanner G."/>
            <person name="Overmann J."/>
        </authorList>
    </citation>
    <scope>NUCLEOTIDE SEQUENCE [LARGE SCALE GENOMIC DNA]</scope>
    <source>
        <strain evidence="12 13">Swamp67</strain>
    </source>
</reference>
<keyword evidence="4 8" id="KW-0564">Palmitate</keyword>
<dbReference type="EMBL" id="CP053073">
    <property type="protein sequence ID" value="QJR14472.1"/>
    <property type="molecule type" value="Genomic_DNA"/>
</dbReference>
<dbReference type="InterPro" id="IPR050330">
    <property type="entry name" value="Bact_OuterMem_StrucFunc"/>
</dbReference>
<gene>
    <name evidence="12" type="primary">pal_2</name>
    <name evidence="8" type="synonym">pal</name>
    <name evidence="12" type="ORF">DSM104440_01268</name>
</gene>
<keyword evidence="5 8" id="KW-0998">Cell outer membrane</keyword>
<feature type="chain" id="PRO_5026864216" description="Peptidoglycan-associated lipoprotein" evidence="10">
    <location>
        <begin position="19"/>
        <end position="177"/>
    </location>
</feature>
<evidence type="ECO:0000256" key="8">
    <source>
        <dbReference type="HAMAP-Rule" id="MF_02204"/>
    </source>
</evidence>
<keyword evidence="13" id="KW-1185">Reference proteome</keyword>
<evidence type="ECO:0000259" key="11">
    <source>
        <dbReference type="PROSITE" id="PS51123"/>
    </source>
</evidence>
<organism evidence="12 13">
    <name type="scientific">Usitatibacter palustris</name>
    <dbReference type="NCBI Taxonomy" id="2732487"/>
    <lineage>
        <taxon>Bacteria</taxon>
        <taxon>Pseudomonadati</taxon>
        <taxon>Pseudomonadota</taxon>
        <taxon>Betaproteobacteria</taxon>
        <taxon>Nitrosomonadales</taxon>
        <taxon>Usitatibacteraceae</taxon>
        <taxon>Usitatibacter</taxon>
    </lineage>
</organism>
<evidence type="ECO:0000256" key="4">
    <source>
        <dbReference type="ARBA" id="ARBA00023139"/>
    </source>
</evidence>